<keyword evidence="3" id="KW-1185">Reference proteome</keyword>
<dbReference type="PIRSF" id="PIRSF027391">
    <property type="entry name" value="Hpre_diP_synt_I"/>
    <property type="match status" value="1"/>
</dbReference>
<keyword evidence="1" id="KW-1133">Transmembrane helix</keyword>
<evidence type="ECO:0000313" key="2">
    <source>
        <dbReference type="EMBL" id="MBF8435958.1"/>
    </source>
</evidence>
<sequence>MRRTRVRMIVILGLLISVGLVLHVVESLLPLSFFVPGAKIGLANIASLLGLIIFGFKAGLLILFARILAGSLLGGTFLSFNFFMSLSGGVAGFILMSIIYLIFDNYFSLIGVSIIGAVFHNFGQIIAASFIISNFGLLYYLPYLTLLAIPSGIGIGLIVQFTENYLPKEVVAVK</sequence>
<keyword evidence="1" id="KW-0472">Membrane</keyword>
<evidence type="ECO:0000256" key="1">
    <source>
        <dbReference type="SAM" id="Phobius"/>
    </source>
</evidence>
<dbReference type="InterPro" id="IPR010898">
    <property type="entry name" value="Hpre_diP_synth_I"/>
</dbReference>
<dbReference type="EMBL" id="JADPIE010000001">
    <property type="protein sequence ID" value="MBF8435958.1"/>
    <property type="molecule type" value="Genomic_DNA"/>
</dbReference>
<organism evidence="2 3">
    <name type="scientific">Halonatronomonas betaini</name>
    <dbReference type="NCBI Taxonomy" id="2778430"/>
    <lineage>
        <taxon>Bacteria</taxon>
        <taxon>Bacillati</taxon>
        <taxon>Bacillota</taxon>
        <taxon>Clostridia</taxon>
        <taxon>Halanaerobiales</taxon>
        <taxon>Halarsenatibacteraceae</taxon>
        <taxon>Halonatronomonas</taxon>
    </lineage>
</organism>
<comment type="caution">
    <text evidence="2">The sequence shown here is derived from an EMBL/GenBank/DDBJ whole genome shotgun (WGS) entry which is preliminary data.</text>
</comment>
<keyword evidence="1" id="KW-0812">Transmembrane</keyword>
<reference evidence="2" key="1">
    <citation type="submission" date="2020-11" db="EMBL/GenBank/DDBJ databases">
        <title>Halonatronomonas betainensis gen. nov., sp. nov. a novel haloalkaliphilic representative of the family Halanaerobiacae capable of betaine degradation.</title>
        <authorList>
            <person name="Boltyanskaya Y."/>
            <person name="Kevbrin V."/>
            <person name="Detkova E."/>
            <person name="Grouzdev D.S."/>
            <person name="Koziaeva V."/>
            <person name="Zhilina T."/>
        </authorList>
    </citation>
    <scope>NUCLEOTIDE SEQUENCE</scope>
    <source>
        <strain evidence="2">Z-7014</strain>
    </source>
</reference>
<feature type="transmembrane region" description="Helical" evidence="1">
    <location>
        <begin position="43"/>
        <end position="65"/>
    </location>
</feature>
<dbReference type="AlphaFoldDB" id="A0A931F7X8"/>
<dbReference type="RefSeq" id="WP_270452693.1">
    <property type="nucleotide sequence ID" value="NZ_JADPIE010000001.1"/>
</dbReference>
<accession>A0A931F7X8</accession>
<evidence type="ECO:0000313" key="3">
    <source>
        <dbReference type="Proteomes" id="UP000621436"/>
    </source>
</evidence>
<dbReference type="InterPro" id="IPR014535">
    <property type="entry name" value="Hpre_diP_synt_I"/>
</dbReference>
<feature type="transmembrane region" description="Helical" evidence="1">
    <location>
        <begin position="77"/>
        <end position="103"/>
    </location>
</feature>
<feature type="transmembrane region" description="Helical" evidence="1">
    <location>
        <begin position="139"/>
        <end position="161"/>
    </location>
</feature>
<name>A0A931F7X8_9FIRM</name>
<protein>
    <submittedName>
        <fullName evidence="2">Gx transporter family protein</fullName>
    </submittedName>
</protein>
<feature type="transmembrane region" description="Helical" evidence="1">
    <location>
        <begin position="109"/>
        <end position="132"/>
    </location>
</feature>
<dbReference type="Pfam" id="PF07456">
    <property type="entry name" value="Hpre_diP_synt_I"/>
    <property type="match status" value="1"/>
</dbReference>
<dbReference type="Gene3D" id="1.10.1760.20">
    <property type="match status" value="1"/>
</dbReference>
<proteinExistence type="predicted"/>
<dbReference type="Proteomes" id="UP000621436">
    <property type="component" value="Unassembled WGS sequence"/>
</dbReference>
<gene>
    <name evidence="2" type="ORF">I0Q91_02595</name>
</gene>